<name>A0A3M6U4Y2_POCDA</name>
<evidence type="ECO:0000256" key="5">
    <source>
        <dbReference type="ARBA" id="ARBA00022530"/>
    </source>
</evidence>
<dbReference type="Pfam" id="PF00110">
    <property type="entry name" value="wnt"/>
    <property type="match status" value="1"/>
</dbReference>
<dbReference type="InterPro" id="IPR005817">
    <property type="entry name" value="Wnt"/>
</dbReference>
<protein>
    <recommendedName>
        <fullName evidence="9">Protein Wnt</fullName>
    </recommendedName>
</protein>
<keyword evidence="3 9" id="KW-0217">Developmental protein</keyword>
<keyword evidence="5" id="KW-0272">Extracellular matrix</keyword>
<dbReference type="Proteomes" id="UP000275408">
    <property type="component" value="Unassembled WGS sequence"/>
</dbReference>
<dbReference type="InterPro" id="IPR018161">
    <property type="entry name" value="Wnt_CS"/>
</dbReference>
<evidence type="ECO:0000256" key="8">
    <source>
        <dbReference type="ARBA" id="ARBA00023288"/>
    </source>
</evidence>
<dbReference type="CDD" id="cd19344">
    <property type="entry name" value="Wnt_Wnt16"/>
    <property type="match status" value="1"/>
</dbReference>
<dbReference type="GO" id="GO:0030182">
    <property type="term" value="P:neuron differentiation"/>
    <property type="evidence" value="ECO:0007669"/>
    <property type="project" value="TreeGrafter"/>
</dbReference>
<dbReference type="PANTHER" id="PTHR12027:SF70">
    <property type="entry name" value="PROTEIN WNT-16"/>
    <property type="match status" value="1"/>
</dbReference>
<dbReference type="AlphaFoldDB" id="A0A3M6U4Y2"/>
<dbReference type="STRING" id="46731.A0A3M6U4Y2"/>
<evidence type="ECO:0000256" key="1">
    <source>
        <dbReference type="ARBA" id="ARBA00004498"/>
    </source>
</evidence>
<comment type="caution">
    <text evidence="10">The sequence shown here is derived from an EMBL/GenBank/DDBJ whole genome shotgun (WGS) entry which is preliminary data.</text>
</comment>
<sequence>MTVYRTVGLIRETRISMERNESIVFVLLMLVLFQDRTTASWMWMGISALGTRSSGNLTTCYGVPGLSSQQMTVCQSKPDLIPTLRRGAKLGIGECQNQFAKERWNCSTTNSSSVFGGIINIGSREAAFIYAITSAGVVHAASRSCSLGNLSECACETRRKRKQPSRGWEWGGCNDDVKFGVWLSETFVDAPERNERGVTSSDKKARLRKKARHAMNLHNNHVGRLAVQTLVSDRCRCHGVSGSCTMQTCWKTVPNFEKVGEFLKARYANAVQVVYNRRKRRIRRKEQKRLKITRDTLVYIDRSPNYCNPNPTLGILGTSGRVCNKTSSGGDRCDMLCCGGGYNTQEVREVKRCNCKFVWCCVVTCEKCPLIYDRHTCK</sequence>
<comment type="subcellular location">
    <subcellularLocation>
        <location evidence="1 9">Secreted</location>
        <location evidence="1 9">Extracellular space</location>
        <location evidence="1 9">Extracellular matrix</location>
    </subcellularLocation>
</comment>
<dbReference type="PROSITE" id="PS00246">
    <property type="entry name" value="WNT1"/>
    <property type="match status" value="1"/>
</dbReference>
<organism evidence="10 11">
    <name type="scientific">Pocillopora damicornis</name>
    <name type="common">Cauliflower coral</name>
    <name type="synonym">Millepora damicornis</name>
    <dbReference type="NCBI Taxonomy" id="46731"/>
    <lineage>
        <taxon>Eukaryota</taxon>
        <taxon>Metazoa</taxon>
        <taxon>Cnidaria</taxon>
        <taxon>Anthozoa</taxon>
        <taxon>Hexacorallia</taxon>
        <taxon>Scleractinia</taxon>
        <taxon>Astrocoeniina</taxon>
        <taxon>Pocilloporidae</taxon>
        <taxon>Pocillopora</taxon>
    </lineage>
</organism>
<evidence type="ECO:0000256" key="7">
    <source>
        <dbReference type="ARBA" id="ARBA00023157"/>
    </source>
</evidence>
<reference evidence="10 11" key="1">
    <citation type="journal article" date="2018" name="Sci. Rep.">
        <title>Comparative analysis of the Pocillopora damicornis genome highlights role of immune system in coral evolution.</title>
        <authorList>
            <person name="Cunning R."/>
            <person name="Bay R.A."/>
            <person name="Gillette P."/>
            <person name="Baker A.C."/>
            <person name="Traylor-Knowles N."/>
        </authorList>
    </citation>
    <scope>NUCLEOTIDE SEQUENCE [LARGE SCALE GENOMIC DNA]</scope>
    <source>
        <strain evidence="10">RSMAS</strain>
        <tissue evidence="10">Whole animal</tissue>
    </source>
</reference>
<dbReference type="GO" id="GO:0060070">
    <property type="term" value="P:canonical Wnt signaling pathway"/>
    <property type="evidence" value="ECO:0007669"/>
    <property type="project" value="TreeGrafter"/>
</dbReference>
<proteinExistence type="inferred from homology"/>
<dbReference type="InterPro" id="IPR043158">
    <property type="entry name" value="Wnt_C"/>
</dbReference>
<dbReference type="OrthoDB" id="5945655at2759"/>
<dbReference type="EMBL" id="RCHS01002240">
    <property type="protein sequence ID" value="RMX48671.1"/>
    <property type="molecule type" value="Genomic_DNA"/>
</dbReference>
<dbReference type="GO" id="GO:0005615">
    <property type="term" value="C:extracellular space"/>
    <property type="evidence" value="ECO:0007669"/>
    <property type="project" value="TreeGrafter"/>
</dbReference>
<dbReference type="PANTHER" id="PTHR12027">
    <property type="entry name" value="WNT RELATED"/>
    <property type="match status" value="1"/>
</dbReference>
<evidence type="ECO:0000313" key="11">
    <source>
        <dbReference type="Proteomes" id="UP000275408"/>
    </source>
</evidence>
<evidence type="ECO:0000256" key="2">
    <source>
        <dbReference type="ARBA" id="ARBA00005683"/>
    </source>
</evidence>
<keyword evidence="8" id="KW-0449">Lipoprotein</keyword>
<evidence type="ECO:0000256" key="6">
    <source>
        <dbReference type="ARBA" id="ARBA00022687"/>
    </source>
</evidence>
<keyword evidence="11" id="KW-1185">Reference proteome</keyword>
<keyword evidence="4" id="KW-0964">Secreted</keyword>
<dbReference type="GO" id="GO:0005109">
    <property type="term" value="F:frizzled binding"/>
    <property type="evidence" value="ECO:0007669"/>
    <property type="project" value="TreeGrafter"/>
</dbReference>
<evidence type="ECO:0000256" key="4">
    <source>
        <dbReference type="ARBA" id="ARBA00022525"/>
    </source>
</evidence>
<dbReference type="FunFam" id="3.30.2460.20:FF:000001">
    <property type="entry name" value="Wnt homolog"/>
    <property type="match status" value="1"/>
</dbReference>
<dbReference type="GO" id="GO:0005125">
    <property type="term" value="F:cytokine activity"/>
    <property type="evidence" value="ECO:0007669"/>
    <property type="project" value="TreeGrafter"/>
</dbReference>
<dbReference type="PRINTS" id="PR01349">
    <property type="entry name" value="WNTPROTEIN"/>
</dbReference>
<gene>
    <name evidence="10" type="ORF">pdam_00014322</name>
</gene>
<comment type="similarity">
    <text evidence="2 9">Belongs to the Wnt family.</text>
</comment>
<keyword evidence="7" id="KW-1015">Disulfide bond</keyword>
<evidence type="ECO:0000256" key="9">
    <source>
        <dbReference type="RuleBase" id="RU003500"/>
    </source>
</evidence>
<evidence type="ECO:0000313" key="10">
    <source>
        <dbReference type="EMBL" id="RMX48671.1"/>
    </source>
</evidence>
<dbReference type="SMART" id="SM00097">
    <property type="entry name" value="WNT1"/>
    <property type="match status" value="1"/>
</dbReference>
<evidence type="ECO:0000256" key="3">
    <source>
        <dbReference type="ARBA" id="ARBA00022473"/>
    </source>
</evidence>
<dbReference type="GO" id="GO:0045165">
    <property type="term" value="P:cell fate commitment"/>
    <property type="evidence" value="ECO:0007669"/>
    <property type="project" value="TreeGrafter"/>
</dbReference>
<keyword evidence="6 9" id="KW-0879">Wnt signaling pathway</keyword>
<dbReference type="Gene3D" id="3.30.2460.20">
    <property type="match status" value="1"/>
</dbReference>
<accession>A0A3M6U4Y2</accession>
<comment type="function">
    <text evidence="9">Ligand for members of the frizzled family of seven transmembrane receptors.</text>
</comment>